<organism evidence="3 4">
    <name type="scientific">Microbispora hainanensis</name>
    <dbReference type="NCBI Taxonomy" id="568844"/>
    <lineage>
        <taxon>Bacteria</taxon>
        <taxon>Bacillati</taxon>
        <taxon>Actinomycetota</taxon>
        <taxon>Actinomycetes</taxon>
        <taxon>Streptosporangiales</taxon>
        <taxon>Streptosporangiaceae</taxon>
        <taxon>Microbispora</taxon>
    </lineage>
</organism>
<dbReference type="PANTHER" id="PTHR46623">
    <property type="entry name" value="CARBOXYMETHYLENEBUTENOLIDASE-RELATED"/>
    <property type="match status" value="1"/>
</dbReference>
<sequence>MTTRPSPASHRILTESVEMTVADGSRMGGFLARPAGPGRFPGVVVAMELFGVSAHVRDVCERLAADGYVALAPDLYHRDAPMIELPHDAAGRERGFELLHRMTRDHALADVRAAVDHLRTRGCARVGMAGLSVGGHVAYLAATRLDLAAVIVAYGGWIPGTDISLGRPEPTLALTPGITGRVLVLVGAEDHVVPPDHRRAIADALRAAAVRHEIVEYPGVGHGFLCDRRDTFDAAAAGDAWRRVRELLAAELAEHGSKHGSKHGSDEGPVRSR</sequence>
<evidence type="ECO:0000259" key="2">
    <source>
        <dbReference type="Pfam" id="PF01738"/>
    </source>
</evidence>
<dbReference type="RefSeq" id="WP_328710437.1">
    <property type="nucleotide sequence ID" value="NZ_CP108085.1"/>
</dbReference>
<dbReference type="Pfam" id="PF01738">
    <property type="entry name" value="DLH"/>
    <property type="match status" value="1"/>
</dbReference>
<reference evidence="3" key="1">
    <citation type="submission" date="2022-10" db="EMBL/GenBank/DDBJ databases">
        <title>The complete genomes of actinobacterial strains from the NBC collection.</title>
        <authorList>
            <person name="Joergensen T.S."/>
            <person name="Alvarez Arevalo M."/>
            <person name="Sterndorff E.B."/>
            <person name="Faurdal D."/>
            <person name="Vuksanovic O."/>
            <person name="Mourched A.-S."/>
            <person name="Charusanti P."/>
            <person name="Shaw S."/>
            <person name="Blin K."/>
            <person name="Weber T."/>
        </authorList>
    </citation>
    <scope>NUCLEOTIDE SEQUENCE</scope>
    <source>
        <strain evidence="3">NBC_00254</strain>
    </source>
</reference>
<dbReference type="InterPro" id="IPR002925">
    <property type="entry name" value="Dienelactn_hydro"/>
</dbReference>
<dbReference type="PANTHER" id="PTHR46623:SF6">
    <property type="entry name" value="ALPHA_BETA-HYDROLASES SUPERFAMILY PROTEIN"/>
    <property type="match status" value="1"/>
</dbReference>
<keyword evidence="3" id="KW-0378">Hydrolase</keyword>
<evidence type="ECO:0000313" key="4">
    <source>
        <dbReference type="Proteomes" id="UP001432011"/>
    </source>
</evidence>
<gene>
    <name evidence="3" type="ORF">OG913_13275</name>
</gene>
<proteinExistence type="predicted"/>
<evidence type="ECO:0000256" key="1">
    <source>
        <dbReference type="SAM" id="MobiDB-lite"/>
    </source>
</evidence>
<feature type="region of interest" description="Disordered" evidence="1">
    <location>
        <begin position="253"/>
        <end position="273"/>
    </location>
</feature>
<accession>A0ABZ1SXZ8</accession>
<keyword evidence="4" id="KW-1185">Reference proteome</keyword>
<dbReference type="Gene3D" id="3.40.50.1820">
    <property type="entry name" value="alpha/beta hydrolase"/>
    <property type="match status" value="1"/>
</dbReference>
<dbReference type="SUPFAM" id="SSF53474">
    <property type="entry name" value="alpha/beta-Hydrolases"/>
    <property type="match status" value="1"/>
</dbReference>
<name>A0ABZ1SXZ8_9ACTN</name>
<dbReference type="InterPro" id="IPR029058">
    <property type="entry name" value="AB_hydrolase_fold"/>
</dbReference>
<dbReference type="EMBL" id="CP108085">
    <property type="protein sequence ID" value="WUP77931.1"/>
    <property type="molecule type" value="Genomic_DNA"/>
</dbReference>
<dbReference type="GO" id="GO:0016787">
    <property type="term" value="F:hydrolase activity"/>
    <property type="evidence" value="ECO:0007669"/>
    <property type="project" value="UniProtKB-KW"/>
</dbReference>
<dbReference type="InterPro" id="IPR051049">
    <property type="entry name" value="Dienelactone_hydrolase-like"/>
</dbReference>
<evidence type="ECO:0000313" key="3">
    <source>
        <dbReference type="EMBL" id="WUP77931.1"/>
    </source>
</evidence>
<dbReference type="Proteomes" id="UP001432011">
    <property type="component" value="Chromosome"/>
</dbReference>
<feature type="domain" description="Dienelactone hydrolase" evidence="2">
    <location>
        <begin position="28"/>
        <end position="250"/>
    </location>
</feature>
<protein>
    <submittedName>
        <fullName evidence="3">Dienelactone hydrolase family protein</fullName>
    </submittedName>
</protein>